<dbReference type="EMBL" id="JANJYJ010000005">
    <property type="protein sequence ID" value="KAK3211118.1"/>
    <property type="molecule type" value="Genomic_DNA"/>
</dbReference>
<accession>A0AAE0E6C3</accession>
<dbReference type="Pfam" id="PF00078">
    <property type="entry name" value="RVT_1"/>
    <property type="match status" value="1"/>
</dbReference>
<name>A0AAE0E6C3_9ROSI</name>
<dbReference type="PANTHER" id="PTHR46890">
    <property type="entry name" value="NON-LTR RETROLELEMENT REVERSE TRANSCRIPTASE-LIKE PROTEIN-RELATED"/>
    <property type="match status" value="1"/>
</dbReference>
<dbReference type="InterPro" id="IPR000477">
    <property type="entry name" value="RT_dom"/>
</dbReference>
<keyword evidence="3" id="KW-1185">Reference proteome</keyword>
<gene>
    <name evidence="2" type="ORF">Dsin_015824</name>
</gene>
<reference evidence="2" key="1">
    <citation type="journal article" date="2023" name="Plant J.">
        <title>Genome sequences and population genomics provide insights into the demographic history, inbreeding, and mutation load of two 'living fossil' tree species of Dipteronia.</title>
        <authorList>
            <person name="Feng Y."/>
            <person name="Comes H.P."/>
            <person name="Chen J."/>
            <person name="Zhu S."/>
            <person name="Lu R."/>
            <person name="Zhang X."/>
            <person name="Li P."/>
            <person name="Qiu J."/>
            <person name="Olsen K.M."/>
            <person name="Qiu Y."/>
        </authorList>
    </citation>
    <scope>NUCLEOTIDE SEQUENCE</scope>
    <source>
        <strain evidence="2">NBL</strain>
    </source>
</reference>
<dbReference type="PANTHER" id="PTHR46890:SF48">
    <property type="entry name" value="RNA-DIRECTED DNA POLYMERASE"/>
    <property type="match status" value="1"/>
</dbReference>
<organism evidence="2 3">
    <name type="scientific">Dipteronia sinensis</name>
    <dbReference type="NCBI Taxonomy" id="43782"/>
    <lineage>
        <taxon>Eukaryota</taxon>
        <taxon>Viridiplantae</taxon>
        <taxon>Streptophyta</taxon>
        <taxon>Embryophyta</taxon>
        <taxon>Tracheophyta</taxon>
        <taxon>Spermatophyta</taxon>
        <taxon>Magnoliopsida</taxon>
        <taxon>eudicotyledons</taxon>
        <taxon>Gunneridae</taxon>
        <taxon>Pentapetalae</taxon>
        <taxon>rosids</taxon>
        <taxon>malvids</taxon>
        <taxon>Sapindales</taxon>
        <taxon>Sapindaceae</taxon>
        <taxon>Hippocastanoideae</taxon>
        <taxon>Acereae</taxon>
        <taxon>Dipteronia</taxon>
    </lineage>
</organism>
<sequence>MDPDLVFIVETKSGNRKMERLRVKLGYVGKLVVESSSRSGGLVLFWFDRVSIDLLLYSSSHIDDQVVSHGLKRDFNEILCVKEKQRVLERQRQLMEDFRKVVDSCELEDMGFLGSMFTWSNRHSGDEEVRVAVFDMAHTKAPGPDGLPALFYQKNWDKCATAVRIIDYSPISLCNVIYKRVVKALANRLRKVSGEVISENQSAFMLGRMISDNAIIGVECIHKLKTKNRKEVSLALKLDMSKAYDRVKWKFLRSVMLKVWFSDAWVHRIMICVESVRFSFLINGSVCGSVVPTRGLRQRDPLFPYLYLLVSEALSGWRSKLISVGGKKVQFKSILQSILAYTMTLFQLPKRLTKEIHGMLNHFWWGNTETSHRIHWAPWSKLCKGKGKDKDDGGLGFRNLTVFNHALLAKQGWRFLKNSGLLLARVMRGCYDPTGNFMNVDKKNNGSWVWKSLIWECGLLEKRDEVEDYDRFFGFDL</sequence>
<dbReference type="Proteomes" id="UP001281410">
    <property type="component" value="Unassembled WGS sequence"/>
</dbReference>
<feature type="domain" description="Reverse transcriptase" evidence="1">
    <location>
        <begin position="168"/>
        <end position="317"/>
    </location>
</feature>
<evidence type="ECO:0000313" key="2">
    <source>
        <dbReference type="EMBL" id="KAK3211118.1"/>
    </source>
</evidence>
<evidence type="ECO:0000313" key="3">
    <source>
        <dbReference type="Proteomes" id="UP001281410"/>
    </source>
</evidence>
<comment type="caution">
    <text evidence="2">The sequence shown here is derived from an EMBL/GenBank/DDBJ whole genome shotgun (WGS) entry which is preliminary data.</text>
</comment>
<proteinExistence type="predicted"/>
<protein>
    <recommendedName>
        <fullName evidence="1">Reverse transcriptase domain-containing protein</fullName>
    </recommendedName>
</protein>
<dbReference type="InterPro" id="IPR052343">
    <property type="entry name" value="Retrotransposon-Effector_Assoc"/>
</dbReference>
<dbReference type="AlphaFoldDB" id="A0AAE0E6C3"/>
<evidence type="ECO:0000259" key="1">
    <source>
        <dbReference type="Pfam" id="PF00078"/>
    </source>
</evidence>